<evidence type="ECO:0000256" key="1">
    <source>
        <dbReference type="ARBA" id="ARBA00022676"/>
    </source>
</evidence>
<accession>A0ABD4QUA7</accession>
<name>A0ABD4QUA7_VIBAN</name>
<gene>
    <name evidence="3" type="ORF">PL14_07155</name>
</gene>
<dbReference type="RefSeq" id="WP_064626000.1">
    <property type="nucleotide sequence ID" value="NZ_JAHGUI010000022.1"/>
</dbReference>
<keyword evidence="1" id="KW-0328">Glycosyltransferase</keyword>
<dbReference type="Pfam" id="PF03808">
    <property type="entry name" value="Glyco_tran_WecG"/>
    <property type="match status" value="1"/>
</dbReference>
<protein>
    <submittedName>
        <fullName evidence="3">WecB/TagA/CpsF family glycosyltransferase</fullName>
    </submittedName>
</protein>
<dbReference type="GO" id="GO:0016757">
    <property type="term" value="F:glycosyltransferase activity"/>
    <property type="evidence" value="ECO:0007669"/>
    <property type="project" value="UniProtKB-KW"/>
</dbReference>
<sequence>MYKKDFESKIHDVDFFLKLLDSSTTKKKISFVNPFSYAVLCENSHIIDEIDYWFSDGSLLTTLMNVFDKDKVVNRVSFDFSSIADDFFKEAVNKKWRLAIIGAKSDEIDIAVNYISDIYPDLDICYYRDGYFDINDEKVYHNLEKLKVDTLLVGMGTPYQEKFIIEACKTINLSLAITCGGFITQTAMKGDYYHPLVKKLGLRWLQRAVLHKHVRQRILCDYPIFLAKYILSRLLDKTNRYLNS</sequence>
<reference evidence="3 4" key="1">
    <citation type="journal article" date="2017" name="J. Fish Dis.">
        <title>Comparative assessment of Vibrio virulence in marine fish larvae.</title>
        <authorList>
            <person name="Ronneseth A."/>
            <person name="Castillo D."/>
            <person name="D'Alvise P."/>
            <person name="Tonnesen O."/>
            <person name="Haugland G."/>
            <person name="Grotkjaer T."/>
            <person name="Engell-Sorensen K."/>
            <person name="Norremark L."/>
            <person name="Bergh O."/>
            <person name="Wergeland H.I."/>
            <person name="Gram L."/>
        </authorList>
    </citation>
    <scope>NUCLEOTIDE SEQUENCE [LARGE SCALE GENOMIC DNA]</scope>
    <source>
        <strain evidence="3 4">90-11-286</strain>
    </source>
</reference>
<dbReference type="CDD" id="cd06533">
    <property type="entry name" value="Glyco_transf_WecG_TagA"/>
    <property type="match status" value="1"/>
</dbReference>
<evidence type="ECO:0000313" key="4">
    <source>
        <dbReference type="Proteomes" id="UP000078309"/>
    </source>
</evidence>
<proteinExistence type="predicted"/>
<comment type="caution">
    <text evidence="3">The sequence shown here is derived from an EMBL/GenBank/DDBJ whole genome shotgun (WGS) entry which is preliminary data.</text>
</comment>
<evidence type="ECO:0000256" key="2">
    <source>
        <dbReference type="ARBA" id="ARBA00022679"/>
    </source>
</evidence>
<evidence type="ECO:0000313" key="3">
    <source>
        <dbReference type="EMBL" id="MBT2918461.1"/>
    </source>
</evidence>
<dbReference type="InterPro" id="IPR004629">
    <property type="entry name" value="WecG_TagA_CpsF"/>
</dbReference>
<organism evidence="3 4">
    <name type="scientific">Vibrio anguillarum</name>
    <name type="common">Listonella anguillarum</name>
    <dbReference type="NCBI Taxonomy" id="55601"/>
    <lineage>
        <taxon>Bacteria</taxon>
        <taxon>Pseudomonadati</taxon>
        <taxon>Pseudomonadota</taxon>
        <taxon>Gammaproteobacteria</taxon>
        <taxon>Vibrionales</taxon>
        <taxon>Vibrionaceae</taxon>
        <taxon>Vibrio</taxon>
    </lineage>
</organism>
<dbReference type="EMBL" id="JAHGUI010000022">
    <property type="protein sequence ID" value="MBT2918461.1"/>
    <property type="molecule type" value="Genomic_DNA"/>
</dbReference>
<dbReference type="AlphaFoldDB" id="A0ABD4QUA7"/>
<keyword evidence="2" id="KW-0808">Transferase</keyword>
<dbReference type="PANTHER" id="PTHR34136:SF1">
    <property type="entry name" value="UDP-N-ACETYL-D-MANNOSAMINURONIC ACID TRANSFERASE"/>
    <property type="match status" value="1"/>
</dbReference>
<dbReference type="PANTHER" id="PTHR34136">
    <property type="match status" value="1"/>
</dbReference>
<dbReference type="Proteomes" id="UP000078309">
    <property type="component" value="Unassembled WGS sequence"/>
</dbReference>